<dbReference type="InterPro" id="IPR003779">
    <property type="entry name" value="CMD-like"/>
</dbReference>
<dbReference type="PANTHER" id="PTHR34846">
    <property type="entry name" value="4-CARBOXYMUCONOLACTONE DECARBOXYLASE FAMILY PROTEIN (AFU_ORTHOLOGUE AFUA_6G11590)"/>
    <property type="match status" value="1"/>
</dbReference>
<protein>
    <recommendedName>
        <fullName evidence="1">Carboxymuconolactone decarboxylase-like domain-containing protein</fullName>
    </recommendedName>
</protein>
<evidence type="ECO:0000313" key="3">
    <source>
        <dbReference type="Proteomes" id="UP000015350"/>
    </source>
</evidence>
<evidence type="ECO:0000259" key="1">
    <source>
        <dbReference type="Pfam" id="PF02627"/>
    </source>
</evidence>
<evidence type="ECO:0000313" key="2">
    <source>
        <dbReference type="EMBL" id="EPY01457.1"/>
    </source>
</evidence>
<sequence>MTTPQGFAEITAERLPLLAESERSEAQRAAAEAIIRGPRKTIFGPFIPLLHTPVLMEHLGELGAVLRFDSGLPNHIRELVIAATARATDNQFEWQTHAPLALKAGITQATLDAIAAHRIPRNLPEDEAAALDLVHEILRQNGLSDASFAETKRLFGEAGIVELTVLVGYFTTICWVMNIARTPGPGIYPALRATPA</sequence>
<feature type="domain" description="Carboxymuconolactone decarboxylase-like" evidence="1">
    <location>
        <begin position="55"/>
        <end position="134"/>
    </location>
</feature>
<comment type="caution">
    <text evidence="2">The sequence shown here is derived from an EMBL/GenBank/DDBJ whole genome shotgun (WGS) entry which is preliminary data.</text>
</comment>
<accession>S9S6F1</accession>
<gene>
    <name evidence="2" type="ORF">K678_10806</name>
</gene>
<dbReference type="STRING" id="1316936.K678_10806"/>
<organism evidence="2 3">
    <name type="scientific">Magnetospirillum fulvum MGU-K5</name>
    <dbReference type="NCBI Taxonomy" id="1316936"/>
    <lineage>
        <taxon>Bacteria</taxon>
        <taxon>Pseudomonadati</taxon>
        <taxon>Pseudomonadota</taxon>
        <taxon>Alphaproteobacteria</taxon>
        <taxon>Rhodospirillales</taxon>
        <taxon>Rhodospirillaceae</taxon>
        <taxon>Magnetospirillum</taxon>
    </lineage>
</organism>
<dbReference type="RefSeq" id="WP_021132475.1">
    <property type="nucleotide sequence ID" value="NZ_AQPH01000039.1"/>
</dbReference>
<dbReference type="SUPFAM" id="SSF69118">
    <property type="entry name" value="AhpD-like"/>
    <property type="match status" value="1"/>
</dbReference>
<dbReference type="eggNOG" id="COG2128">
    <property type="taxonomic scope" value="Bacteria"/>
</dbReference>
<reference evidence="2 3" key="1">
    <citation type="submission" date="2013-04" db="EMBL/GenBank/DDBJ databases">
        <authorList>
            <person name="Kuznetsov B."/>
            <person name="Ivanovsky R."/>
        </authorList>
    </citation>
    <scope>NUCLEOTIDE SEQUENCE [LARGE SCALE GENOMIC DNA]</scope>
    <source>
        <strain evidence="2 3">MGU-K5</strain>
    </source>
</reference>
<name>S9S6F1_MAGFU</name>
<dbReference type="GO" id="GO:0051920">
    <property type="term" value="F:peroxiredoxin activity"/>
    <property type="evidence" value="ECO:0007669"/>
    <property type="project" value="InterPro"/>
</dbReference>
<dbReference type="InterPro" id="IPR029032">
    <property type="entry name" value="AhpD-like"/>
</dbReference>
<dbReference type="EMBL" id="AQPH01000039">
    <property type="protein sequence ID" value="EPY01457.1"/>
    <property type="molecule type" value="Genomic_DNA"/>
</dbReference>
<dbReference type="AlphaFoldDB" id="S9S6F1"/>
<dbReference type="Pfam" id="PF02627">
    <property type="entry name" value="CMD"/>
    <property type="match status" value="1"/>
</dbReference>
<proteinExistence type="predicted"/>
<dbReference type="OrthoDB" id="9129225at2"/>
<dbReference type="PANTHER" id="PTHR34846:SF11">
    <property type="entry name" value="4-CARBOXYMUCONOLACTONE DECARBOXYLASE FAMILY PROTEIN (AFU_ORTHOLOGUE AFUA_6G11590)"/>
    <property type="match status" value="1"/>
</dbReference>
<dbReference type="Gene3D" id="1.20.1290.10">
    <property type="entry name" value="AhpD-like"/>
    <property type="match status" value="1"/>
</dbReference>
<dbReference type="Proteomes" id="UP000015350">
    <property type="component" value="Unassembled WGS sequence"/>
</dbReference>